<dbReference type="Proteomes" id="UP000694856">
    <property type="component" value="Chromosome 15"/>
</dbReference>
<sequence>MLVPWSFWDGAWKTAFSPSSPTPQQLSPQNYNSQETTRRRDAASRCGPAPSPPSGPALQLVSSPPSECVSVTQRRCEAEGPSGGAAAAAASSSSTSRAARSDLPRVLRERITKRAPRLSLSPRFLSARLRGQLPLTGLCRLVRKAAVERRAVCSRSPRTHTSPPRSTPRGRAGIPATSNCPVSVAAARHGRGRGGATEGHGPGGRATSSEASRAAGRLSPPACAPPRRRRPGR</sequence>
<feature type="compositionally biased region" description="Low complexity" evidence="1">
    <location>
        <begin position="84"/>
        <end position="98"/>
    </location>
</feature>
<dbReference type="GeneID" id="116668825"/>
<protein>
    <submittedName>
        <fullName evidence="3">Uncharacterized protein LOC116668825</fullName>
    </submittedName>
</protein>
<evidence type="ECO:0000256" key="1">
    <source>
        <dbReference type="SAM" id="MobiDB-lite"/>
    </source>
</evidence>
<gene>
    <name evidence="3" type="primary">LOC116668825</name>
</gene>
<dbReference type="AlphaFoldDB" id="A0A8B8UEP3"/>
<feature type="region of interest" description="Disordered" evidence="1">
    <location>
        <begin position="79"/>
        <end position="102"/>
    </location>
</feature>
<feature type="region of interest" description="Disordered" evidence="1">
    <location>
        <begin position="152"/>
        <end position="233"/>
    </location>
</feature>
<proteinExistence type="predicted"/>
<evidence type="ECO:0000313" key="3">
    <source>
        <dbReference type="RefSeq" id="XP_032352798.1"/>
    </source>
</evidence>
<feature type="compositionally biased region" description="Low complexity" evidence="1">
    <location>
        <begin position="17"/>
        <end position="29"/>
    </location>
</feature>
<feature type="compositionally biased region" description="Gly residues" evidence="1">
    <location>
        <begin position="193"/>
        <end position="204"/>
    </location>
</feature>
<accession>A0A8B8UEP3</accession>
<keyword evidence="2" id="KW-1185">Reference proteome</keyword>
<dbReference type="KEGG" id="cfr:116668825"/>
<feature type="region of interest" description="Disordered" evidence="1">
    <location>
        <begin position="13"/>
        <end position="64"/>
    </location>
</feature>
<feature type="compositionally biased region" description="Low complexity" evidence="1">
    <location>
        <begin position="154"/>
        <end position="169"/>
    </location>
</feature>
<dbReference type="RefSeq" id="XP_032352798.1">
    <property type="nucleotide sequence ID" value="XM_032496907.1"/>
</dbReference>
<reference evidence="3" key="1">
    <citation type="submission" date="2025-08" db="UniProtKB">
        <authorList>
            <consortium name="RefSeq"/>
        </authorList>
    </citation>
    <scope>IDENTIFICATION</scope>
    <source>
        <tissue evidence="3">Ear skin</tissue>
    </source>
</reference>
<organism evidence="2 3">
    <name type="scientific">Camelus ferus</name>
    <name type="common">Wild bactrian camel</name>
    <name type="synonym">Camelus bactrianus ferus</name>
    <dbReference type="NCBI Taxonomy" id="419612"/>
    <lineage>
        <taxon>Eukaryota</taxon>
        <taxon>Metazoa</taxon>
        <taxon>Chordata</taxon>
        <taxon>Craniata</taxon>
        <taxon>Vertebrata</taxon>
        <taxon>Euteleostomi</taxon>
        <taxon>Mammalia</taxon>
        <taxon>Eutheria</taxon>
        <taxon>Laurasiatheria</taxon>
        <taxon>Artiodactyla</taxon>
        <taxon>Tylopoda</taxon>
        <taxon>Camelidae</taxon>
        <taxon>Camelus</taxon>
    </lineage>
</organism>
<name>A0A8B8UEP3_CAMFR</name>
<evidence type="ECO:0000313" key="2">
    <source>
        <dbReference type="Proteomes" id="UP000694856"/>
    </source>
</evidence>